<proteinExistence type="predicted"/>
<feature type="region of interest" description="Disordered" evidence="1">
    <location>
        <begin position="1"/>
        <end position="33"/>
    </location>
</feature>
<keyword evidence="3" id="KW-1185">Reference proteome</keyword>
<dbReference type="Proteomes" id="UP000678393">
    <property type="component" value="Unassembled WGS sequence"/>
</dbReference>
<dbReference type="OrthoDB" id="10263597at2759"/>
<organism evidence="2 3">
    <name type="scientific">Candidula unifasciata</name>
    <dbReference type="NCBI Taxonomy" id="100452"/>
    <lineage>
        <taxon>Eukaryota</taxon>
        <taxon>Metazoa</taxon>
        <taxon>Spiralia</taxon>
        <taxon>Lophotrochozoa</taxon>
        <taxon>Mollusca</taxon>
        <taxon>Gastropoda</taxon>
        <taxon>Heterobranchia</taxon>
        <taxon>Euthyneura</taxon>
        <taxon>Panpulmonata</taxon>
        <taxon>Eupulmonata</taxon>
        <taxon>Stylommatophora</taxon>
        <taxon>Helicina</taxon>
        <taxon>Helicoidea</taxon>
        <taxon>Geomitridae</taxon>
        <taxon>Candidula</taxon>
    </lineage>
</organism>
<evidence type="ECO:0000313" key="2">
    <source>
        <dbReference type="EMBL" id="CAG5120315.1"/>
    </source>
</evidence>
<gene>
    <name evidence="2" type="ORF">CUNI_LOCUS5873</name>
</gene>
<evidence type="ECO:0000256" key="1">
    <source>
        <dbReference type="SAM" id="MobiDB-lite"/>
    </source>
</evidence>
<sequence>GKPRSKKRKRTDEDEEESYEQLPRQFQTDQKSQHMKMMLPIIAKGKVIKQMVEAEATDDKEE</sequence>
<accession>A0A8S3YXD5</accession>
<dbReference type="AlphaFoldDB" id="A0A8S3YXD5"/>
<comment type="caution">
    <text evidence="2">The sequence shown here is derived from an EMBL/GenBank/DDBJ whole genome shotgun (WGS) entry which is preliminary data.</text>
</comment>
<reference evidence="2" key="1">
    <citation type="submission" date="2021-04" db="EMBL/GenBank/DDBJ databases">
        <authorList>
            <consortium name="Molecular Ecology Group"/>
        </authorList>
    </citation>
    <scope>NUCLEOTIDE SEQUENCE</scope>
</reference>
<dbReference type="EMBL" id="CAJHNH020000877">
    <property type="protein sequence ID" value="CAG5120315.1"/>
    <property type="molecule type" value="Genomic_DNA"/>
</dbReference>
<name>A0A8S3YXD5_9EUPU</name>
<feature type="non-terminal residue" evidence="2">
    <location>
        <position position="62"/>
    </location>
</feature>
<evidence type="ECO:0000313" key="3">
    <source>
        <dbReference type="Proteomes" id="UP000678393"/>
    </source>
</evidence>
<protein>
    <submittedName>
        <fullName evidence="2">Uncharacterized protein</fullName>
    </submittedName>
</protein>
<feature type="non-terminal residue" evidence="2">
    <location>
        <position position="1"/>
    </location>
</feature>